<name>A0A6I1GTC0_9BIFI</name>
<evidence type="ECO:0000256" key="1">
    <source>
        <dbReference type="SAM" id="Phobius"/>
    </source>
</evidence>
<accession>A0A6I1GTC0</accession>
<gene>
    <name evidence="2" type="ORF">F7D09_0103</name>
</gene>
<dbReference type="AlphaFoldDB" id="A0A6I1GTC0"/>
<organism evidence="2 3">
    <name type="scientific">Bifidobacterium leontopitheci</name>
    <dbReference type="NCBI Taxonomy" id="2650774"/>
    <lineage>
        <taxon>Bacteria</taxon>
        <taxon>Bacillati</taxon>
        <taxon>Actinomycetota</taxon>
        <taxon>Actinomycetes</taxon>
        <taxon>Bifidobacteriales</taxon>
        <taxon>Bifidobacteriaceae</taxon>
        <taxon>Bifidobacterium</taxon>
    </lineage>
</organism>
<keyword evidence="3" id="KW-1185">Reference proteome</keyword>
<comment type="caution">
    <text evidence="2">The sequence shown here is derived from an EMBL/GenBank/DDBJ whole genome shotgun (WGS) entry which is preliminary data.</text>
</comment>
<dbReference type="Proteomes" id="UP000441772">
    <property type="component" value="Unassembled WGS sequence"/>
</dbReference>
<feature type="transmembrane region" description="Helical" evidence="1">
    <location>
        <begin position="93"/>
        <end position="109"/>
    </location>
</feature>
<keyword evidence="1" id="KW-0812">Transmembrane</keyword>
<dbReference type="EMBL" id="WBVT01000001">
    <property type="protein sequence ID" value="KAB7791428.1"/>
    <property type="molecule type" value="Genomic_DNA"/>
</dbReference>
<evidence type="ECO:0000313" key="2">
    <source>
        <dbReference type="EMBL" id="KAB7791428.1"/>
    </source>
</evidence>
<proteinExistence type="predicted"/>
<reference evidence="2 3" key="1">
    <citation type="submission" date="2019-09" db="EMBL/GenBank/DDBJ databases">
        <title>Characterization of the phylogenetic diversity of two novel species belonging to the genus Bifidobacterium: Bifidobacterium cebidarum sp. nov. and Bifidobacterium leontopitheci sp. nov.</title>
        <authorList>
            <person name="Lugli G.A."/>
            <person name="Duranti S."/>
            <person name="Milani C."/>
            <person name="Turroni F."/>
            <person name="Ventura M."/>
        </authorList>
    </citation>
    <scope>NUCLEOTIDE SEQUENCE [LARGE SCALE GENOMIC DNA]</scope>
    <source>
        <strain evidence="2 3">LMG 31471</strain>
    </source>
</reference>
<evidence type="ECO:0000313" key="3">
    <source>
        <dbReference type="Proteomes" id="UP000441772"/>
    </source>
</evidence>
<keyword evidence="1" id="KW-1133">Transmembrane helix</keyword>
<sequence>MMQWWKKTYRIGRGDWRVSQIIGFVLFVAYAVAASLNPALVDAVGGWPSSVVTLVLVLLMAWPFPAPVQNIIGLVGISVLEIIRIVQPALYYSNAWLILYPTFLILMLWRKSKDTDKQRNSES</sequence>
<protein>
    <submittedName>
        <fullName evidence="2">Uncharacterized protein</fullName>
    </submittedName>
</protein>
<feature type="transmembrane region" description="Helical" evidence="1">
    <location>
        <begin position="21"/>
        <end position="40"/>
    </location>
</feature>
<dbReference type="RefSeq" id="WP_152233483.1">
    <property type="nucleotide sequence ID" value="NZ_JBHSKZ010000064.1"/>
</dbReference>
<keyword evidence="1" id="KW-0472">Membrane</keyword>